<accession>A0A8S9GLW6</accession>
<organism evidence="2">
    <name type="scientific">Brassica cretica</name>
    <name type="common">Mustard</name>
    <dbReference type="NCBI Taxonomy" id="69181"/>
    <lineage>
        <taxon>Eukaryota</taxon>
        <taxon>Viridiplantae</taxon>
        <taxon>Streptophyta</taxon>
        <taxon>Embryophyta</taxon>
        <taxon>Tracheophyta</taxon>
        <taxon>Spermatophyta</taxon>
        <taxon>Magnoliopsida</taxon>
        <taxon>eudicotyledons</taxon>
        <taxon>Gunneridae</taxon>
        <taxon>Pentapetalae</taxon>
        <taxon>rosids</taxon>
        <taxon>malvids</taxon>
        <taxon>Brassicales</taxon>
        <taxon>Brassicaceae</taxon>
        <taxon>Brassiceae</taxon>
        <taxon>Brassica</taxon>
    </lineage>
</organism>
<feature type="domain" description="Metallo-beta-lactamase" evidence="1">
    <location>
        <begin position="192"/>
        <end position="372"/>
    </location>
</feature>
<dbReference type="SUPFAM" id="SSF56281">
    <property type="entry name" value="Metallo-hydrolase/oxidoreductase"/>
    <property type="match status" value="1"/>
</dbReference>
<sequence>MALSFSFARPITTSDKLEELYIKYGIDRAVVTDLASSSKTPETVREGYCGAYLPFFQSGAFSVRAREEGLSFGLDEFRQFMLVNRNEQSPGTFLVSPRPGRHVIENTLYRDDFWREEFFVFKVERATVGDFDFSRLQRNWVTGIARSGQSSFSDQVRGLLHAFRRGQVQWESFSMDRIRSAFLLPRGEGIAPTIGEIILTHEHADAVLGLDDIRSVQPFSPTNDIDPTPIFVSQFAMDSLAVKFPYLVQKKLKEGQEVRRVTQLDWRLIEEDCEKPFVASDLSFTPLPVMHGEDYVCLGFLFGEKSRVAYISDVSRFPPSTEYVISKSGGGQLDLLILDTLYKTGSHNTHLCFPQTLETIKRLCPKRALLIGMTHEFDHHKDNEFLDEWSKREGISVKLAHDGLRVPIDL</sequence>
<dbReference type="InterPro" id="IPR001279">
    <property type="entry name" value="Metallo-B-lactamas"/>
</dbReference>
<name>A0A8S9GLW6_BRACR</name>
<dbReference type="EMBL" id="QGKY02001925">
    <property type="protein sequence ID" value="KAF2546833.1"/>
    <property type="molecule type" value="Genomic_DNA"/>
</dbReference>
<proteinExistence type="predicted"/>
<comment type="caution">
    <text evidence="2">The sequence shown here is derived from an EMBL/GenBank/DDBJ whole genome shotgun (WGS) entry which is preliminary data.</text>
</comment>
<dbReference type="PANTHER" id="PTHR42663">
    <property type="entry name" value="HYDROLASE C777.06C-RELATED-RELATED"/>
    <property type="match status" value="1"/>
</dbReference>
<reference evidence="2" key="1">
    <citation type="submission" date="2019-12" db="EMBL/GenBank/DDBJ databases">
        <title>Genome sequencing and annotation of Brassica cretica.</title>
        <authorList>
            <person name="Studholme D.J."/>
            <person name="Sarris P.F."/>
        </authorList>
    </citation>
    <scope>NUCLEOTIDE SEQUENCE</scope>
    <source>
        <strain evidence="2">PFS-102/07</strain>
        <tissue evidence="2">Leaf</tissue>
    </source>
</reference>
<dbReference type="Gene3D" id="3.60.15.10">
    <property type="entry name" value="Ribonuclease Z/Hydroxyacylglutathione hydrolase-like"/>
    <property type="match status" value="1"/>
</dbReference>
<protein>
    <recommendedName>
        <fullName evidence="1">Metallo-beta-lactamase domain-containing protein</fullName>
    </recommendedName>
</protein>
<evidence type="ECO:0000259" key="1">
    <source>
        <dbReference type="Pfam" id="PF12706"/>
    </source>
</evidence>
<dbReference type="Pfam" id="PF12706">
    <property type="entry name" value="Lactamase_B_2"/>
    <property type="match status" value="1"/>
</dbReference>
<dbReference type="InterPro" id="IPR036866">
    <property type="entry name" value="RibonucZ/Hydroxyglut_hydro"/>
</dbReference>
<dbReference type="PANTHER" id="PTHR42663:SF6">
    <property type="entry name" value="HYDROLASE C777.06C-RELATED"/>
    <property type="match status" value="1"/>
</dbReference>
<gene>
    <name evidence="2" type="ORF">F2Q70_00021327</name>
</gene>
<evidence type="ECO:0000313" key="2">
    <source>
        <dbReference type="EMBL" id="KAF2546833.1"/>
    </source>
</evidence>
<dbReference type="AlphaFoldDB" id="A0A8S9GLW6"/>